<evidence type="ECO:0000256" key="3">
    <source>
        <dbReference type="ARBA" id="ARBA00022777"/>
    </source>
</evidence>
<dbReference type="InterPro" id="IPR029056">
    <property type="entry name" value="Ribokinase-like"/>
</dbReference>
<dbReference type="GO" id="GO:0016301">
    <property type="term" value="F:kinase activity"/>
    <property type="evidence" value="ECO:0007669"/>
    <property type="project" value="UniProtKB-KW"/>
</dbReference>
<evidence type="ECO:0000313" key="5">
    <source>
        <dbReference type="EMBL" id="MBP3959092.1"/>
    </source>
</evidence>
<dbReference type="RefSeq" id="WP_210659617.1">
    <property type="nucleotide sequence ID" value="NZ_JAGKQQ010000001.1"/>
</dbReference>
<comment type="caution">
    <text evidence="5">The sequence shown here is derived from an EMBL/GenBank/DDBJ whole genome shotgun (WGS) entry which is preliminary data.</text>
</comment>
<accession>A0ABS5BZE0</accession>
<dbReference type="EMBL" id="JAGKQQ010000001">
    <property type="protein sequence ID" value="MBP3959092.1"/>
    <property type="molecule type" value="Genomic_DNA"/>
</dbReference>
<dbReference type="Pfam" id="PF00294">
    <property type="entry name" value="PfkB"/>
    <property type="match status" value="1"/>
</dbReference>
<comment type="similarity">
    <text evidence="1">Belongs to the carbohydrate kinase PfkB family.</text>
</comment>
<evidence type="ECO:0000256" key="1">
    <source>
        <dbReference type="ARBA" id="ARBA00010688"/>
    </source>
</evidence>
<evidence type="ECO:0000259" key="4">
    <source>
        <dbReference type="Pfam" id="PF00294"/>
    </source>
</evidence>
<organism evidence="5 6">
    <name type="scientific">Gemmata palustris</name>
    <dbReference type="NCBI Taxonomy" id="2822762"/>
    <lineage>
        <taxon>Bacteria</taxon>
        <taxon>Pseudomonadati</taxon>
        <taxon>Planctomycetota</taxon>
        <taxon>Planctomycetia</taxon>
        <taxon>Gemmatales</taxon>
        <taxon>Gemmataceae</taxon>
        <taxon>Gemmata</taxon>
    </lineage>
</organism>
<feature type="domain" description="Carbohydrate kinase PfkB" evidence="4">
    <location>
        <begin position="37"/>
        <end position="314"/>
    </location>
</feature>
<evidence type="ECO:0000256" key="2">
    <source>
        <dbReference type="ARBA" id="ARBA00022679"/>
    </source>
</evidence>
<dbReference type="SUPFAM" id="SSF53613">
    <property type="entry name" value="Ribokinase-like"/>
    <property type="match status" value="1"/>
</dbReference>
<sequence length="328" mass="34905">MKEFHLIGLGNSLVDILLELSDAEFGPLAFEKGTMRLTEYEEQQKLLTAFHGREPRLVSGGSVANSVIACSQLGGKGAFIGCVGDDRYGLHYSEEFRELDIDFANPPLVGETTGTCVSIITPDAERTMRTCLAVSSHLAARHVPVEKIAASEWLFVEGYIFANPATGQLAIRESLQAAKASGTKVALTCSDAFVPQVFGEAFHGALKQSDLLFCNATEAMAIAGGSTAEVAFANLKGVVPNAVVTDGPNGAFLRYHGAEHHVPAFACKPIDVTGAGDMFAGSFLYGITHGIAAEKAARAANFLAMKVITQIGARLHHGARDYWREACI</sequence>
<proteinExistence type="inferred from homology"/>
<gene>
    <name evidence="5" type="ORF">J8F10_27930</name>
</gene>
<dbReference type="Gene3D" id="3.40.1190.20">
    <property type="match status" value="1"/>
</dbReference>
<keyword evidence="3 5" id="KW-0418">Kinase</keyword>
<dbReference type="InterPro" id="IPR052700">
    <property type="entry name" value="Carb_kinase_PfkB-like"/>
</dbReference>
<dbReference type="PANTHER" id="PTHR43320">
    <property type="entry name" value="SUGAR KINASE"/>
    <property type="match status" value="1"/>
</dbReference>
<dbReference type="CDD" id="cd01168">
    <property type="entry name" value="adenosine_kinase"/>
    <property type="match status" value="1"/>
</dbReference>
<dbReference type="PANTHER" id="PTHR43320:SF3">
    <property type="entry name" value="CARBOHYDRATE KINASE PFKB DOMAIN-CONTAINING PROTEIN"/>
    <property type="match status" value="1"/>
</dbReference>
<dbReference type="InterPro" id="IPR011611">
    <property type="entry name" value="PfkB_dom"/>
</dbReference>
<keyword evidence="2" id="KW-0808">Transferase</keyword>
<reference evidence="5 6" key="1">
    <citation type="submission" date="2021-04" db="EMBL/GenBank/DDBJ databases">
        <authorList>
            <person name="Ivanova A."/>
        </authorList>
    </citation>
    <scope>NUCLEOTIDE SEQUENCE [LARGE SCALE GENOMIC DNA]</scope>
    <source>
        <strain evidence="5 6">G18</strain>
    </source>
</reference>
<evidence type="ECO:0000313" key="6">
    <source>
        <dbReference type="Proteomes" id="UP000676565"/>
    </source>
</evidence>
<protein>
    <submittedName>
        <fullName evidence="5">Adenosine kinase</fullName>
    </submittedName>
</protein>
<dbReference type="Proteomes" id="UP000676565">
    <property type="component" value="Unassembled WGS sequence"/>
</dbReference>
<keyword evidence="6" id="KW-1185">Reference proteome</keyword>
<name>A0ABS5BZE0_9BACT</name>